<sequence length="406" mass="44873">MALALEMMQIFKFSIWKAARLSFAFSCNRHFRAVKHFSTQETEPSQSASAEFGSEGNSHRHGSHHLPMSGLGDAARAIPKSHPPPKSCKGLAPQKTLRWKWKSSMRRTEQAASSSEEFRNLREDDFSKAQKRPVPKPMSIERTKGSEILFGIAPCSLAFLQSKRDFFQLFLKSGSSCARPVMEEFAQRAKARGVPVHHVRRQVLDALCKGQVHQGVCLEATPLHPRSLEEAEASRVGVATGLGTQLIWLVLEQIQDPMNLGAVLRSAHFLGVDRVVTSQKDSCPLTPTVSKASAGAMEVLEVYSTDNLQRFLKAKIEEGWEVIGTVSKSEVEDKVPVISCLEFHWNKPTVLVLGNEGYGLSSETRSLCHRMLIIPPGRTLQPGIESLNVSVATGILLHSICSQKIK</sequence>
<feature type="region of interest" description="Disordered" evidence="10">
    <location>
        <begin position="37"/>
        <end position="138"/>
    </location>
</feature>
<dbReference type="InterPro" id="IPR001537">
    <property type="entry name" value="SpoU_MeTrfase"/>
</dbReference>
<dbReference type="InterPro" id="IPR047261">
    <property type="entry name" value="MRM1_MeTrfase_dom"/>
</dbReference>
<keyword evidence="8" id="KW-0496">Mitochondrion</keyword>
<evidence type="ECO:0000256" key="5">
    <source>
        <dbReference type="ARBA" id="ARBA00022679"/>
    </source>
</evidence>
<evidence type="ECO:0000256" key="3">
    <source>
        <dbReference type="ARBA" id="ARBA00022552"/>
    </source>
</evidence>
<organism evidence="12 13">
    <name type="scientific">Chelydra serpentina</name>
    <name type="common">Snapping turtle</name>
    <name type="synonym">Testudo serpentina</name>
    <dbReference type="NCBI Taxonomy" id="8475"/>
    <lineage>
        <taxon>Eukaryota</taxon>
        <taxon>Metazoa</taxon>
        <taxon>Chordata</taxon>
        <taxon>Craniata</taxon>
        <taxon>Vertebrata</taxon>
        <taxon>Euteleostomi</taxon>
        <taxon>Archelosauria</taxon>
        <taxon>Testudinata</taxon>
        <taxon>Testudines</taxon>
        <taxon>Cryptodira</taxon>
        <taxon>Durocryptodira</taxon>
        <taxon>Americhelydia</taxon>
        <taxon>Chelydroidea</taxon>
        <taxon>Chelydridae</taxon>
        <taxon>Chelydra</taxon>
    </lineage>
</organism>
<dbReference type="AlphaFoldDB" id="A0A8T1T9P1"/>
<evidence type="ECO:0000313" key="12">
    <source>
        <dbReference type="EMBL" id="KAG6937779.1"/>
    </source>
</evidence>
<evidence type="ECO:0000256" key="8">
    <source>
        <dbReference type="ARBA" id="ARBA00023128"/>
    </source>
</evidence>
<dbReference type="InterPro" id="IPR029026">
    <property type="entry name" value="tRNA_m1G_MTases_N"/>
</dbReference>
<evidence type="ECO:0000256" key="9">
    <source>
        <dbReference type="ARBA" id="ARBA00034881"/>
    </source>
</evidence>
<evidence type="ECO:0000256" key="2">
    <source>
        <dbReference type="ARBA" id="ARBA00007228"/>
    </source>
</evidence>
<proteinExistence type="inferred from homology"/>
<keyword evidence="7" id="KW-0809">Transit peptide</keyword>
<evidence type="ECO:0000256" key="4">
    <source>
        <dbReference type="ARBA" id="ARBA00022603"/>
    </source>
</evidence>
<evidence type="ECO:0000259" key="11">
    <source>
        <dbReference type="SMART" id="SM00967"/>
    </source>
</evidence>
<dbReference type="PANTHER" id="PTHR46103">
    <property type="entry name" value="RRNA METHYLTRANSFERASE 1, MITOCHONDRIAL"/>
    <property type="match status" value="1"/>
</dbReference>
<dbReference type="SUPFAM" id="SSF55315">
    <property type="entry name" value="L30e-like"/>
    <property type="match status" value="1"/>
</dbReference>
<dbReference type="CDD" id="cd18105">
    <property type="entry name" value="SpoU-like_MRM1"/>
    <property type="match status" value="1"/>
</dbReference>
<comment type="similarity">
    <text evidence="2">Belongs to the class IV-like SAM-binding methyltransferase superfamily. RNA methyltransferase TrmH family.</text>
</comment>
<dbReference type="SUPFAM" id="SSF75217">
    <property type="entry name" value="alpha/beta knot"/>
    <property type="match status" value="1"/>
</dbReference>
<keyword evidence="5" id="KW-0808">Transferase</keyword>
<comment type="caution">
    <text evidence="12">The sequence shown here is derived from an EMBL/GenBank/DDBJ whole genome shotgun (WGS) entry which is preliminary data.</text>
</comment>
<dbReference type="GO" id="GO:0016435">
    <property type="term" value="F:rRNA (guanine) methyltransferase activity"/>
    <property type="evidence" value="ECO:0007669"/>
    <property type="project" value="TreeGrafter"/>
</dbReference>
<dbReference type="GO" id="GO:0005739">
    <property type="term" value="C:mitochondrion"/>
    <property type="evidence" value="ECO:0007669"/>
    <property type="project" value="UniProtKB-SubCell"/>
</dbReference>
<reference evidence="12 13" key="1">
    <citation type="journal article" date="2020" name="G3 (Bethesda)">
        <title>Draft Genome of the Common Snapping Turtle, Chelydra serpentina, a Model for Phenotypic Plasticity in Reptiles.</title>
        <authorList>
            <person name="Das D."/>
            <person name="Singh S.K."/>
            <person name="Bierstedt J."/>
            <person name="Erickson A."/>
            <person name="Galli G.L.J."/>
            <person name="Crossley D.A. 2nd"/>
            <person name="Rhen T."/>
        </authorList>
    </citation>
    <scope>NUCLEOTIDE SEQUENCE [LARGE SCALE GENOMIC DNA]</scope>
    <source>
        <strain evidence="12">KW</strain>
    </source>
</reference>
<keyword evidence="13" id="KW-1185">Reference proteome</keyword>
<dbReference type="InterPro" id="IPR029028">
    <property type="entry name" value="Alpha/beta_knot_MTases"/>
</dbReference>
<feature type="compositionally biased region" description="Basic and acidic residues" evidence="10">
    <location>
        <begin position="116"/>
        <end position="128"/>
    </location>
</feature>
<dbReference type="EMBL" id="JAHGAV010000022">
    <property type="protein sequence ID" value="KAG6937779.1"/>
    <property type="molecule type" value="Genomic_DNA"/>
</dbReference>
<feature type="compositionally biased region" description="Polar residues" evidence="10">
    <location>
        <begin position="37"/>
        <end position="49"/>
    </location>
</feature>
<keyword evidence="3" id="KW-0698">rRNA processing</keyword>
<keyword evidence="4 12" id="KW-0489">Methyltransferase</keyword>
<dbReference type="InterPro" id="IPR047182">
    <property type="entry name" value="MRM1"/>
</dbReference>
<feature type="domain" description="RNA 2-O ribose methyltransferase substrate binding" evidence="11">
    <location>
        <begin position="148"/>
        <end position="226"/>
    </location>
</feature>
<name>A0A8T1T9P1_CHESE</name>
<dbReference type="Gene3D" id="3.30.1330.30">
    <property type="match status" value="1"/>
</dbReference>
<comment type="subcellular location">
    <subcellularLocation>
        <location evidence="1">Mitochondrion</location>
    </subcellularLocation>
</comment>
<dbReference type="PANTHER" id="PTHR46103:SF1">
    <property type="entry name" value="RRNA METHYLTRANSFERASE 1, MITOCHONDRIAL"/>
    <property type="match status" value="1"/>
</dbReference>
<dbReference type="SMART" id="SM00967">
    <property type="entry name" value="SpoU_sub_bind"/>
    <property type="match status" value="1"/>
</dbReference>
<dbReference type="Gene3D" id="3.40.1280.10">
    <property type="match status" value="1"/>
</dbReference>
<evidence type="ECO:0000313" key="13">
    <source>
        <dbReference type="Proteomes" id="UP000765507"/>
    </source>
</evidence>
<keyword evidence="6" id="KW-0949">S-adenosyl-L-methionine</keyword>
<evidence type="ECO:0000256" key="7">
    <source>
        <dbReference type="ARBA" id="ARBA00022946"/>
    </source>
</evidence>
<dbReference type="Proteomes" id="UP000765507">
    <property type="component" value="Unassembled WGS sequence"/>
</dbReference>
<dbReference type="GO" id="GO:0003723">
    <property type="term" value="F:RNA binding"/>
    <property type="evidence" value="ECO:0007669"/>
    <property type="project" value="InterPro"/>
</dbReference>
<dbReference type="Pfam" id="PF08032">
    <property type="entry name" value="SpoU_sub_bind"/>
    <property type="match status" value="1"/>
</dbReference>
<gene>
    <name evidence="12" type="primary">MRM1</name>
    <name evidence="12" type="ORF">G0U57_008767</name>
</gene>
<evidence type="ECO:0000256" key="6">
    <source>
        <dbReference type="ARBA" id="ARBA00022691"/>
    </source>
</evidence>
<dbReference type="InterPro" id="IPR013123">
    <property type="entry name" value="SpoU_subst-bd"/>
</dbReference>
<evidence type="ECO:0000256" key="10">
    <source>
        <dbReference type="SAM" id="MobiDB-lite"/>
    </source>
</evidence>
<dbReference type="InterPro" id="IPR029064">
    <property type="entry name" value="Ribosomal_eL30-like_sf"/>
</dbReference>
<dbReference type="Pfam" id="PF00588">
    <property type="entry name" value="SpoU_methylase"/>
    <property type="match status" value="1"/>
</dbReference>
<evidence type="ECO:0000256" key="1">
    <source>
        <dbReference type="ARBA" id="ARBA00004173"/>
    </source>
</evidence>
<dbReference type="OrthoDB" id="270651at2759"/>
<accession>A0A8T1T9P1</accession>
<protein>
    <recommendedName>
        <fullName evidence="9">rRNA methyltransferase 1, mitochondrial</fullName>
    </recommendedName>
</protein>